<comment type="caution">
    <text evidence="1">The sequence shown here is derived from an EMBL/GenBank/DDBJ whole genome shotgun (WGS) entry which is preliminary data.</text>
</comment>
<dbReference type="RefSeq" id="WP_369331186.1">
    <property type="nucleotide sequence ID" value="NZ_JAULBC010000007.1"/>
</dbReference>
<name>A0ABV3ZMH4_9BACT</name>
<accession>A0ABV3ZMH4</accession>
<evidence type="ECO:0000313" key="2">
    <source>
        <dbReference type="Proteomes" id="UP001560573"/>
    </source>
</evidence>
<dbReference type="PANTHER" id="PTHR39186">
    <property type="entry name" value="DUF2071 FAMILY PROTEIN"/>
    <property type="match status" value="1"/>
</dbReference>
<evidence type="ECO:0000313" key="1">
    <source>
        <dbReference type="EMBL" id="MEX6689778.1"/>
    </source>
</evidence>
<dbReference type="PANTHER" id="PTHR39186:SF1">
    <property type="entry name" value="DUF2071 DOMAIN-CONTAINING PROTEIN"/>
    <property type="match status" value="1"/>
</dbReference>
<protein>
    <submittedName>
        <fullName evidence="1">DUF2071 domain-containing protein</fullName>
    </submittedName>
</protein>
<dbReference type="InterPro" id="IPR023375">
    <property type="entry name" value="ADC_dom_sf"/>
</dbReference>
<dbReference type="Pfam" id="PF09844">
    <property type="entry name" value="DUF2071"/>
    <property type="match status" value="1"/>
</dbReference>
<dbReference type="InterPro" id="IPR018644">
    <property type="entry name" value="DUF2071"/>
</dbReference>
<proteinExistence type="predicted"/>
<dbReference type="Proteomes" id="UP001560573">
    <property type="component" value="Unassembled WGS sequence"/>
</dbReference>
<sequence>MFNITLPVRNADQITIRRSIPWLLHQRWQNVVFFHWKVEPAIIEKYIPVNTEPDLFEDTCWLSIVLFSSMNNHLKKMPSIHILPDFYEINLRTYVVCKRVPGICFLDIKASSAMAVLVNRLLGLPYKKGRFSRLQKTECDDTFYHYNDLNYINTRYKAGSPLIKTAKDLWLTERYVAFQSVKNNTLAFPVAHKPWPLQKMDVSSVDIYWRFKNLYLANSELNCMHFAPAAEVNLWYPQRFNGGQINS</sequence>
<organism evidence="1 2">
    <name type="scientific">Danxiaibacter flavus</name>
    <dbReference type="NCBI Taxonomy" id="3049108"/>
    <lineage>
        <taxon>Bacteria</taxon>
        <taxon>Pseudomonadati</taxon>
        <taxon>Bacteroidota</taxon>
        <taxon>Chitinophagia</taxon>
        <taxon>Chitinophagales</taxon>
        <taxon>Chitinophagaceae</taxon>
        <taxon>Danxiaibacter</taxon>
    </lineage>
</organism>
<dbReference type="EMBL" id="JAULBC010000007">
    <property type="protein sequence ID" value="MEX6689778.1"/>
    <property type="molecule type" value="Genomic_DNA"/>
</dbReference>
<dbReference type="SUPFAM" id="SSF160104">
    <property type="entry name" value="Acetoacetate decarboxylase-like"/>
    <property type="match status" value="1"/>
</dbReference>
<gene>
    <name evidence="1" type="ORF">QTN47_19890</name>
</gene>
<keyword evidence="2" id="KW-1185">Reference proteome</keyword>
<reference evidence="1 2" key="1">
    <citation type="submission" date="2023-07" db="EMBL/GenBank/DDBJ databases">
        <authorList>
            <person name="Lian W.-H."/>
        </authorList>
    </citation>
    <scope>NUCLEOTIDE SEQUENCE [LARGE SCALE GENOMIC DNA]</scope>
    <source>
        <strain evidence="1 2">SYSU DXS3180</strain>
    </source>
</reference>